<dbReference type="Pfam" id="PF07309">
    <property type="entry name" value="FlaF"/>
    <property type="match status" value="1"/>
</dbReference>
<organism evidence="1 2">
    <name type="scientific">Roseobacter ponti</name>
    <dbReference type="NCBI Taxonomy" id="1891787"/>
    <lineage>
        <taxon>Bacteria</taxon>
        <taxon>Pseudomonadati</taxon>
        <taxon>Pseudomonadota</taxon>
        <taxon>Alphaproteobacteria</taxon>
        <taxon>Rhodobacterales</taxon>
        <taxon>Roseobacteraceae</taxon>
        <taxon>Roseobacter</taxon>
    </lineage>
</organism>
<keyword evidence="1" id="KW-0969">Cilium</keyword>
<keyword evidence="1" id="KW-0282">Flagellum</keyword>
<name>A0A858SXI9_9RHOB</name>
<keyword evidence="1" id="KW-0966">Cell projection</keyword>
<reference evidence="1 2" key="1">
    <citation type="submission" date="2020-02" db="EMBL/GenBank/DDBJ databases">
        <title>Genome sequence of Roseobacter ponti.</title>
        <authorList>
            <person name="Hollensteiner J."/>
            <person name="Schneider D."/>
            <person name="Poehlein A."/>
            <person name="Daniel R."/>
        </authorList>
    </citation>
    <scope>NUCLEOTIDE SEQUENCE [LARGE SCALE GENOMIC DNA]</scope>
    <source>
        <strain evidence="1 2">DSM 106830</strain>
    </source>
</reference>
<evidence type="ECO:0000313" key="1">
    <source>
        <dbReference type="EMBL" id="QJF52990.1"/>
    </source>
</evidence>
<dbReference type="InterPro" id="IPR010845">
    <property type="entry name" value="FlaF"/>
</dbReference>
<dbReference type="EMBL" id="CP048788">
    <property type="protein sequence ID" value="QJF52990.1"/>
    <property type="molecule type" value="Genomic_DNA"/>
</dbReference>
<proteinExistence type="predicted"/>
<evidence type="ECO:0000313" key="2">
    <source>
        <dbReference type="Proteomes" id="UP000503308"/>
    </source>
</evidence>
<accession>A0A858SXI9</accession>
<dbReference type="KEGG" id="rpon:G3256_18305"/>
<dbReference type="Proteomes" id="UP000503308">
    <property type="component" value="Chromosome"/>
</dbReference>
<sequence>MNAYAQAQQAYSPVNAPTRTSRSTEYEVIARISHRLKAAIENDDFNALANALHENNKLWTTLGVDVVQPENLLPDELKARIAYLADFTRSHTLKVLRKQESAIPLLEINAAILTGLRTEGKIT</sequence>
<keyword evidence="2" id="KW-1185">Reference proteome</keyword>
<dbReference type="NCBIfam" id="NF009435">
    <property type="entry name" value="PRK12794.1"/>
    <property type="match status" value="1"/>
</dbReference>
<dbReference type="AlphaFoldDB" id="A0A858SXI9"/>
<protein>
    <submittedName>
        <fullName evidence="1">Flagellar biosynthesis regulator FlaF</fullName>
    </submittedName>
</protein>
<dbReference type="RefSeq" id="WP_169642207.1">
    <property type="nucleotide sequence ID" value="NZ_CP048788.1"/>
</dbReference>
<dbReference type="GO" id="GO:0044781">
    <property type="term" value="P:bacterial-type flagellum organization"/>
    <property type="evidence" value="ECO:0007669"/>
    <property type="project" value="InterPro"/>
</dbReference>
<gene>
    <name evidence="1" type="primary">flaF</name>
    <name evidence="1" type="ORF">G3256_18305</name>
</gene>